<comment type="caution">
    <text evidence="1">The sequence shown here is derived from an EMBL/GenBank/DDBJ whole genome shotgun (WGS) entry which is preliminary data.</text>
</comment>
<accession>A0A8X6KFS7</accession>
<organism evidence="1 2">
    <name type="scientific">Trichonephila clavata</name>
    <name type="common">Joro spider</name>
    <name type="synonym">Nephila clavata</name>
    <dbReference type="NCBI Taxonomy" id="2740835"/>
    <lineage>
        <taxon>Eukaryota</taxon>
        <taxon>Metazoa</taxon>
        <taxon>Ecdysozoa</taxon>
        <taxon>Arthropoda</taxon>
        <taxon>Chelicerata</taxon>
        <taxon>Arachnida</taxon>
        <taxon>Araneae</taxon>
        <taxon>Araneomorphae</taxon>
        <taxon>Entelegynae</taxon>
        <taxon>Araneoidea</taxon>
        <taxon>Nephilidae</taxon>
        <taxon>Trichonephila</taxon>
    </lineage>
</organism>
<proteinExistence type="predicted"/>
<reference evidence="1" key="1">
    <citation type="submission" date="2020-07" db="EMBL/GenBank/DDBJ databases">
        <title>Multicomponent nature underlies the extraordinary mechanical properties of spider dragline silk.</title>
        <authorList>
            <person name="Kono N."/>
            <person name="Nakamura H."/>
            <person name="Mori M."/>
            <person name="Yoshida Y."/>
            <person name="Ohtoshi R."/>
            <person name="Malay A.D."/>
            <person name="Moran D.A.P."/>
            <person name="Tomita M."/>
            <person name="Numata K."/>
            <person name="Arakawa K."/>
        </authorList>
    </citation>
    <scope>NUCLEOTIDE SEQUENCE</scope>
</reference>
<name>A0A8X6KFS7_TRICU</name>
<evidence type="ECO:0000313" key="2">
    <source>
        <dbReference type="Proteomes" id="UP000887116"/>
    </source>
</evidence>
<protein>
    <submittedName>
        <fullName evidence="1">Uncharacterized protein</fullName>
    </submittedName>
</protein>
<dbReference type="AlphaFoldDB" id="A0A8X6KFS7"/>
<gene>
    <name evidence="1" type="ORF">TNCT_730691</name>
</gene>
<dbReference type="EMBL" id="BMAO01021094">
    <property type="protein sequence ID" value="GFQ71761.1"/>
    <property type="molecule type" value="Genomic_DNA"/>
</dbReference>
<keyword evidence="2" id="KW-1185">Reference proteome</keyword>
<sequence length="91" mass="10350">MSWVMCGGCLQLAIRARSRRAILRIESREPENNRFDNSDGINRERALDEGTQSPHIIRKLIVEERSTECVTIFCSIILLLSGLSFLKQISS</sequence>
<evidence type="ECO:0000313" key="1">
    <source>
        <dbReference type="EMBL" id="GFQ71761.1"/>
    </source>
</evidence>
<dbReference type="Proteomes" id="UP000887116">
    <property type="component" value="Unassembled WGS sequence"/>
</dbReference>